<protein>
    <submittedName>
        <fullName evidence="8">Uncharacterized protein</fullName>
    </submittedName>
</protein>
<feature type="region of interest" description="Disordered" evidence="7">
    <location>
        <begin position="504"/>
        <end position="523"/>
    </location>
</feature>
<dbReference type="Gene3D" id="2.10.90.10">
    <property type="entry name" value="Cystine-knot cytokines"/>
    <property type="match status" value="1"/>
</dbReference>
<evidence type="ECO:0000256" key="7">
    <source>
        <dbReference type="SAM" id="MobiDB-lite"/>
    </source>
</evidence>
<dbReference type="InterPro" id="IPR036638">
    <property type="entry name" value="HLH_DNA-bd_sf"/>
</dbReference>
<evidence type="ECO:0000256" key="2">
    <source>
        <dbReference type="ARBA" id="ARBA00007480"/>
    </source>
</evidence>
<keyword evidence="4" id="KW-0964">Secreted</keyword>
<dbReference type="PANTHER" id="PTHR23349">
    <property type="entry name" value="BASIC HELIX-LOOP-HELIX TRANSCRIPTION FACTOR, TWIST"/>
    <property type="match status" value="1"/>
</dbReference>
<dbReference type="SUPFAM" id="SSF57501">
    <property type="entry name" value="Cystine-knot cytokines"/>
    <property type="match status" value="1"/>
</dbReference>
<dbReference type="EMBL" id="OB661186">
    <property type="protein sequence ID" value="CAD7227572.1"/>
    <property type="molecule type" value="Genomic_DNA"/>
</dbReference>
<keyword evidence="3" id="KW-0217">Developmental protein</keyword>
<evidence type="ECO:0000256" key="5">
    <source>
        <dbReference type="ARBA" id="ARBA00022729"/>
    </source>
</evidence>
<dbReference type="PROSITE" id="PS50888">
    <property type="entry name" value="BHLH"/>
    <property type="match status" value="1"/>
</dbReference>
<dbReference type="GO" id="GO:0005576">
    <property type="term" value="C:extracellular region"/>
    <property type="evidence" value="ECO:0007669"/>
    <property type="project" value="UniProtKB-SubCell"/>
</dbReference>
<dbReference type="InterPro" id="IPR029034">
    <property type="entry name" value="Cystine-knot_cytokine"/>
</dbReference>
<dbReference type="PANTHER" id="PTHR23349:SF108">
    <property type="entry name" value="BHLH DOMAIN-CONTAINING PROTEIN"/>
    <property type="match status" value="1"/>
</dbReference>
<dbReference type="AlphaFoldDB" id="A0A7R8ZQ84"/>
<dbReference type="InterPro" id="IPR008717">
    <property type="entry name" value="Noggin"/>
</dbReference>
<feature type="compositionally biased region" description="Acidic residues" evidence="7">
    <location>
        <begin position="72"/>
        <end position="83"/>
    </location>
</feature>
<accession>A0A7R8ZQ84</accession>
<organism evidence="8">
    <name type="scientific">Cyprideis torosa</name>
    <dbReference type="NCBI Taxonomy" id="163714"/>
    <lineage>
        <taxon>Eukaryota</taxon>
        <taxon>Metazoa</taxon>
        <taxon>Ecdysozoa</taxon>
        <taxon>Arthropoda</taxon>
        <taxon>Crustacea</taxon>
        <taxon>Oligostraca</taxon>
        <taxon>Ostracoda</taxon>
        <taxon>Podocopa</taxon>
        <taxon>Podocopida</taxon>
        <taxon>Cytherocopina</taxon>
        <taxon>Cytheroidea</taxon>
        <taxon>Cytherideidae</taxon>
        <taxon>Cyprideis</taxon>
    </lineage>
</organism>
<evidence type="ECO:0000256" key="6">
    <source>
        <dbReference type="ARBA" id="ARBA00023125"/>
    </source>
</evidence>
<feature type="compositionally biased region" description="Polar residues" evidence="7">
    <location>
        <begin position="637"/>
        <end position="647"/>
    </location>
</feature>
<dbReference type="InterPro" id="IPR011598">
    <property type="entry name" value="bHLH_dom"/>
</dbReference>
<sequence length="742" mass="82937">MALSPEPDHKNLTPALLQTAPPFGHQREEKGLARGEDVPPTLSSEVEIARGYSEDDVDSPWLPLISDHEQEPSDIPEENDDSISETKIPTSIWKGVGEEVPKHYKKPRVKSYHKMIKLLGGEENLEPEFMSVEKPKDVVEKKDEAETQASFTSQERLLLTALKDLRLARKLRSLASDLVQRDASQTEVIELTKAWLEDELTCKITKNWKDLGQFFWPRWIYQGHCDTSSSTCTAPALNEMSTKDFISDTSSLARCRLFPEKPESNGGGEKLEITNPPQFHPAMASAVCEGHGRECFPDDDSNSSEHPLPMEVKWPEYDHPCSSTFSECYSESVWANSSAGLCTASAALRPGGAPTNPPGSRIHRSAGLVKNATVDGAKTTWWILVLCTNLSEDAISDQQTSIPSSSLACRIFRQGCAQDQLLSDRGGAPTNPPGSRIHRSAGLVKNATVDGAKTTWWILVLCTNLSEDANKSSRRMKNHHLRLEQSNIFRSRNPFAPENRIPLPFAPTAREPTRSSACGRLSGNIPVSRRNERERQRVRCVNNAFLKLRRLLPNEHVSKRMSKLDILRTAINYIEDLRHLLEFTVEEHSTLLDDDEENSSTESDSVTNSAQWFLFRFRHMAELTRAEGQVPRHAKGQVQNGDSSQSGDEIGSELVSNRRRQGLFQGKHQTLSLRKRTAMAIRIHGENSSNVTSFTANGRPRTPAPMKDMKMLATILMGLVVVAPGEPPVEAPILDHRERRDW</sequence>
<feature type="region of interest" description="Disordered" evidence="7">
    <location>
        <begin position="627"/>
        <end position="650"/>
    </location>
</feature>
<proteinExistence type="inferred from homology"/>
<dbReference type="Pfam" id="PF05806">
    <property type="entry name" value="Noggin"/>
    <property type="match status" value="1"/>
</dbReference>
<dbReference type="SUPFAM" id="SSF47459">
    <property type="entry name" value="HLH, helix-loop-helix DNA-binding domain"/>
    <property type="match status" value="1"/>
</dbReference>
<evidence type="ECO:0000256" key="1">
    <source>
        <dbReference type="ARBA" id="ARBA00004613"/>
    </source>
</evidence>
<dbReference type="CDD" id="cd11418">
    <property type="entry name" value="bHLH_TS_ASCL"/>
    <property type="match status" value="1"/>
</dbReference>
<feature type="compositionally biased region" description="Basic and acidic residues" evidence="7">
    <location>
        <begin position="1"/>
        <end position="11"/>
    </location>
</feature>
<evidence type="ECO:0000256" key="4">
    <source>
        <dbReference type="ARBA" id="ARBA00022525"/>
    </source>
</evidence>
<dbReference type="GO" id="GO:0000981">
    <property type="term" value="F:DNA-binding transcription factor activity, RNA polymerase II-specific"/>
    <property type="evidence" value="ECO:0007669"/>
    <property type="project" value="TreeGrafter"/>
</dbReference>
<evidence type="ECO:0000256" key="3">
    <source>
        <dbReference type="ARBA" id="ARBA00022473"/>
    </source>
</evidence>
<gene>
    <name evidence="8" type="ORF">CTOB1V02_LOCUS5476</name>
</gene>
<dbReference type="OrthoDB" id="5950649at2759"/>
<comment type="subcellular location">
    <subcellularLocation>
        <location evidence="1">Secreted</location>
    </subcellularLocation>
</comment>
<dbReference type="Gene3D" id="4.10.280.10">
    <property type="entry name" value="Helix-loop-helix DNA-binding domain"/>
    <property type="match status" value="1"/>
</dbReference>
<keyword evidence="5" id="KW-0732">Signal</keyword>
<dbReference type="InterPro" id="IPR050283">
    <property type="entry name" value="E-box_TF_Regulators"/>
</dbReference>
<reference evidence="8" key="1">
    <citation type="submission" date="2020-11" db="EMBL/GenBank/DDBJ databases">
        <authorList>
            <person name="Tran Van P."/>
        </authorList>
    </citation>
    <scope>NUCLEOTIDE SEQUENCE</scope>
</reference>
<keyword evidence="6" id="KW-0238">DNA-binding</keyword>
<feature type="region of interest" description="Disordered" evidence="7">
    <location>
        <begin position="1"/>
        <end position="83"/>
    </location>
</feature>
<comment type="similarity">
    <text evidence="2">Belongs to the noggin family.</text>
</comment>
<feature type="compositionally biased region" description="Basic and acidic residues" evidence="7">
    <location>
        <begin position="25"/>
        <end position="37"/>
    </location>
</feature>
<dbReference type="SMART" id="SM00353">
    <property type="entry name" value="HLH"/>
    <property type="match status" value="1"/>
</dbReference>
<dbReference type="GO" id="GO:0000977">
    <property type="term" value="F:RNA polymerase II transcription regulatory region sequence-specific DNA binding"/>
    <property type="evidence" value="ECO:0007669"/>
    <property type="project" value="TreeGrafter"/>
</dbReference>
<name>A0A7R8ZQ84_9CRUS</name>
<evidence type="ECO:0000313" key="8">
    <source>
        <dbReference type="EMBL" id="CAD7227572.1"/>
    </source>
</evidence>
<dbReference type="GO" id="GO:0046983">
    <property type="term" value="F:protein dimerization activity"/>
    <property type="evidence" value="ECO:0007669"/>
    <property type="project" value="InterPro"/>
</dbReference>
<dbReference type="GO" id="GO:0032502">
    <property type="term" value="P:developmental process"/>
    <property type="evidence" value="ECO:0007669"/>
    <property type="project" value="TreeGrafter"/>
</dbReference>
<dbReference type="Pfam" id="PF00010">
    <property type="entry name" value="HLH"/>
    <property type="match status" value="1"/>
</dbReference>